<dbReference type="Gene3D" id="1.10.1740.10">
    <property type="match status" value="1"/>
</dbReference>
<evidence type="ECO:0000313" key="1">
    <source>
        <dbReference type="EMBL" id="VYT99819.1"/>
    </source>
</evidence>
<dbReference type="GO" id="GO:0006352">
    <property type="term" value="P:DNA-templated transcription initiation"/>
    <property type="evidence" value="ECO:0007669"/>
    <property type="project" value="InterPro"/>
</dbReference>
<protein>
    <submittedName>
        <fullName evidence="1">RNA polymerase sigma factor SigS</fullName>
    </submittedName>
</protein>
<dbReference type="GeneID" id="77331344"/>
<proteinExistence type="predicted"/>
<dbReference type="SUPFAM" id="SSF88946">
    <property type="entry name" value="Sigma2 domain of RNA polymerase sigma factors"/>
    <property type="match status" value="1"/>
</dbReference>
<dbReference type="AlphaFoldDB" id="A0A6N3B578"/>
<accession>A0A6N3B578</accession>
<organism evidence="1">
    <name type="scientific">Staphylococcus simulans</name>
    <dbReference type="NCBI Taxonomy" id="1286"/>
    <lineage>
        <taxon>Bacteria</taxon>
        <taxon>Bacillati</taxon>
        <taxon>Bacillota</taxon>
        <taxon>Bacilli</taxon>
        <taxon>Bacillales</taxon>
        <taxon>Staphylococcaceae</taxon>
        <taxon>Staphylococcus</taxon>
    </lineage>
</organism>
<dbReference type="RefSeq" id="WP_002481247.1">
    <property type="nucleotide sequence ID" value="NZ_CACRUO010000029.1"/>
</dbReference>
<dbReference type="EMBL" id="CACRUO010000029">
    <property type="protein sequence ID" value="VYT99819.1"/>
    <property type="molecule type" value="Genomic_DNA"/>
</dbReference>
<name>A0A6N3B578_STASI</name>
<dbReference type="KEGG" id="ssif:AL483_03070"/>
<gene>
    <name evidence="1" type="primary">sigS</name>
    <name evidence="1" type="ORF">SSLFYP27_01158</name>
</gene>
<dbReference type="Pfam" id="PF04542">
    <property type="entry name" value="Sigma70_r2"/>
    <property type="match status" value="1"/>
</dbReference>
<dbReference type="InterPro" id="IPR013325">
    <property type="entry name" value="RNA_pol_sigma_r2"/>
</dbReference>
<reference evidence="1" key="1">
    <citation type="submission" date="2019-11" db="EMBL/GenBank/DDBJ databases">
        <authorList>
            <person name="Feng L."/>
        </authorList>
    </citation>
    <scope>NUCLEOTIDE SEQUENCE</scope>
    <source>
        <strain evidence="1">SsimulansLFYP27</strain>
    </source>
</reference>
<sequence length="165" mass="19865">MNIETLIIRHQGIIYALLKRYNIKYDIDEYAQLLSIKMWSLLRQFDTSIHNSMSGYLFQRLNYYLIDLFRKKSKVLEESNQAIISDIKDASDYSDYNYLTQLIASEYYLLLNDYERMWLNLKLCGYKQFEIQTLMKKSATTIRKYQMQVRHKLAPLKHFLKGEMS</sequence>
<dbReference type="GO" id="GO:0003700">
    <property type="term" value="F:DNA-binding transcription factor activity"/>
    <property type="evidence" value="ECO:0007669"/>
    <property type="project" value="InterPro"/>
</dbReference>
<dbReference type="InterPro" id="IPR007627">
    <property type="entry name" value="RNA_pol_sigma70_r2"/>
</dbReference>